<dbReference type="PANTHER" id="PTHR46696">
    <property type="entry name" value="P450, PUTATIVE (EUROFUNG)-RELATED"/>
    <property type="match status" value="1"/>
</dbReference>
<protein>
    <submittedName>
        <fullName evidence="9">Cytochrome P450</fullName>
    </submittedName>
</protein>
<proteinExistence type="inferred from homology"/>
<keyword evidence="3 8" id="KW-0349">Heme</keyword>
<dbReference type="PRINTS" id="PR00359">
    <property type="entry name" value="BP450"/>
</dbReference>
<keyword evidence="6 8" id="KW-0408">Iron</keyword>
<evidence type="ECO:0000256" key="7">
    <source>
        <dbReference type="ARBA" id="ARBA00023033"/>
    </source>
</evidence>
<dbReference type="InterPro" id="IPR001128">
    <property type="entry name" value="Cyt_P450"/>
</dbReference>
<dbReference type="EMBL" id="CP046172">
    <property type="protein sequence ID" value="QIS10804.1"/>
    <property type="molecule type" value="Genomic_DNA"/>
</dbReference>
<dbReference type="Pfam" id="PF00067">
    <property type="entry name" value="p450"/>
    <property type="match status" value="1"/>
</dbReference>
<comment type="similarity">
    <text evidence="2 8">Belongs to the cytochrome P450 family.</text>
</comment>
<dbReference type="GO" id="GO:0005506">
    <property type="term" value="F:iron ion binding"/>
    <property type="evidence" value="ECO:0007669"/>
    <property type="project" value="InterPro"/>
</dbReference>
<evidence type="ECO:0000256" key="8">
    <source>
        <dbReference type="RuleBase" id="RU000461"/>
    </source>
</evidence>
<keyword evidence="7 8" id="KW-0503">Monooxygenase</keyword>
<dbReference type="CDD" id="cd20625">
    <property type="entry name" value="CYP164-like"/>
    <property type="match status" value="1"/>
</dbReference>
<dbReference type="KEGG" id="nah:F5544_14595"/>
<dbReference type="InterPro" id="IPR017972">
    <property type="entry name" value="Cyt_P450_CS"/>
</dbReference>
<organism evidence="9 10">
    <name type="scientific">Nocardia arthritidis</name>
    <dbReference type="NCBI Taxonomy" id="228602"/>
    <lineage>
        <taxon>Bacteria</taxon>
        <taxon>Bacillati</taxon>
        <taxon>Actinomycetota</taxon>
        <taxon>Actinomycetes</taxon>
        <taxon>Mycobacteriales</taxon>
        <taxon>Nocardiaceae</taxon>
        <taxon>Nocardia</taxon>
    </lineage>
</organism>
<dbReference type="PRINTS" id="PR00385">
    <property type="entry name" value="P450"/>
</dbReference>
<keyword evidence="5 8" id="KW-0560">Oxidoreductase</keyword>
<dbReference type="GO" id="GO:0004497">
    <property type="term" value="F:monooxygenase activity"/>
    <property type="evidence" value="ECO:0007669"/>
    <property type="project" value="UniProtKB-KW"/>
</dbReference>
<reference evidence="9 10" key="1">
    <citation type="journal article" date="2019" name="ACS Chem. Biol.">
        <title>Identification and Mobilization of a Cryptic Antibiotic Biosynthesis Gene Locus from a Human-Pathogenic Nocardia Isolate.</title>
        <authorList>
            <person name="Herisse M."/>
            <person name="Ishida K."/>
            <person name="Porter J.L."/>
            <person name="Howden B."/>
            <person name="Hertweck C."/>
            <person name="Stinear T.P."/>
            <person name="Pidot S.J."/>
        </authorList>
    </citation>
    <scope>NUCLEOTIDE SEQUENCE [LARGE SCALE GENOMIC DNA]</scope>
    <source>
        <strain evidence="9 10">AUSMDU00012717</strain>
    </source>
</reference>
<dbReference type="AlphaFoldDB" id="A0A6G9YCB7"/>
<evidence type="ECO:0000313" key="10">
    <source>
        <dbReference type="Proteomes" id="UP000503540"/>
    </source>
</evidence>
<dbReference type="FunFam" id="1.10.630.10:FF:000018">
    <property type="entry name" value="Cytochrome P450 monooxygenase"/>
    <property type="match status" value="1"/>
</dbReference>
<dbReference type="SUPFAM" id="SSF48264">
    <property type="entry name" value="Cytochrome P450"/>
    <property type="match status" value="1"/>
</dbReference>
<keyword evidence="4 8" id="KW-0479">Metal-binding</keyword>
<evidence type="ECO:0000256" key="6">
    <source>
        <dbReference type="ARBA" id="ARBA00023004"/>
    </source>
</evidence>
<comment type="cofactor">
    <cofactor evidence="1">
        <name>heme</name>
        <dbReference type="ChEBI" id="CHEBI:30413"/>
    </cofactor>
</comment>
<sequence>MTTTDEPIGIADYLSLIDPANRPDPYPLLARMRAAGPFRLGSAPVVVFPGYADCATVLRHPDARVDRRLSAFELSQFPDPRTGDDERGPAFLFRDPPDHTRLRRLVAKAFTPRVVQTMEPRITALVDGILDRVSGTEFDVVAELAYPLPVTVICELLGVPLEGEARLGRWSALMSRKLDPTSRSTAEFAADPAAVDQASDELYEYFEELTVRRRADPGPDLLSELIAAEEAGDKLSHDELISTCGLLLIAGHETTVNLIGNAVLALLRNPEQLAALRADPALAAAVVEETLRYDPPVQLAPRIAAADLRIGDFPVRRGEVMIMLLAAAQRDPRLNPDPDRFDPRRDIRHLAFGAGAHFCLGAPLARLEARVALTRFALRVREPRLLLDPPPYRDHVTLRGPAALPVGFTEIAP</sequence>
<evidence type="ECO:0000256" key="4">
    <source>
        <dbReference type="ARBA" id="ARBA00022723"/>
    </source>
</evidence>
<dbReference type="PANTHER" id="PTHR46696:SF1">
    <property type="entry name" value="CYTOCHROME P450 YJIB-RELATED"/>
    <property type="match status" value="1"/>
</dbReference>
<dbReference type="Gene3D" id="1.10.630.10">
    <property type="entry name" value="Cytochrome P450"/>
    <property type="match status" value="1"/>
</dbReference>
<dbReference type="GO" id="GO:0020037">
    <property type="term" value="F:heme binding"/>
    <property type="evidence" value="ECO:0007669"/>
    <property type="project" value="InterPro"/>
</dbReference>
<gene>
    <name evidence="9" type="ORF">F5544_14595</name>
</gene>
<dbReference type="PROSITE" id="PS00086">
    <property type="entry name" value="CYTOCHROME_P450"/>
    <property type="match status" value="1"/>
</dbReference>
<evidence type="ECO:0000256" key="3">
    <source>
        <dbReference type="ARBA" id="ARBA00022617"/>
    </source>
</evidence>
<dbReference type="Proteomes" id="UP000503540">
    <property type="component" value="Chromosome"/>
</dbReference>
<dbReference type="InterPro" id="IPR036396">
    <property type="entry name" value="Cyt_P450_sf"/>
</dbReference>
<dbReference type="GO" id="GO:0016705">
    <property type="term" value="F:oxidoreductase activity, acting on paired donors, with incorporation or reduction of molecular oxygen"/>
    <property type="evidence" value="ECO:0007669"/>
    <property type="project" value="InterPro"/>
</dbReference>
<dbReference type="RefSeq" id="WP_167473722.1">
    <property type="nucleotide sequence ID" value="NZ_CP046172.1"/>
</dbReference>
<accession>A0A6G9YCB7</accession>
<evidence type="ECO:0000313" key="9">
    <source>
        <dbReference type="EMBL" id="QIS10804.1"/>
    </source>
</evidence>
<evidence type="ECO:0000256" key="1">
    <source>
        <dbReference type="ARBA" id="ARBA00001971"/>
    </source>
</evidence>
<name>A0A6G9YCB7_9NOCA</name>
<dbReference type="InterPro" id="IPR002397">
    <property type="entry name" value="Cyt_P450_B"/>
</dbReference>
<keyword evidence="10" id="KW-1185">Reference proteome</keyword>
<evidence type="ECO:0000256" key="2">
    <source>
        <dbReference type="ARBA" id="ARBA00010617"/>
    </source>
</evidence>
<evidence type="ECO:0000256" key="5">
    <source>
        <dbReference type="ARBA" id="ARBA00023002"/>
    </source>
</evidence>